<dbReference type="OrthoDB" id="7872121at2"/>
<dbReference type="Proteomes" id="UP000463700">
    <property type="component" value="Unassembled WGS sequence"/>
</dbReference>
<proteinExistence type="predicted"/>
<gene>
    <name evidence="1" type="ORF">FSO04_12030</name>
</gene>
<sequence length="146" mass="15486">MGHLVERWVAKPHFAAKAVLLREAVESFTAQKPASAIKIILTEIEGVLNDAYKAAHGGQGAKIKDLLAFAQSSAEQRAGGPDTLFFPAAFGRYLAGHTFANFDPVAQTGTAGSRHAVGHGAAAQDSYTMTRALQAILTLDQLAFYT</sequence>
<dbReference type="AlphaFoldDB" id="A0A6N6WGQ8"/>
<comment type="caution">
    <text evidence="1">The sequence shown here is derived from an EMBL/GenBank/DDBJ whole genome shotgun (WGS) entry which is preliminary data.</text>
</comment>
<reference evidence="1 2" key="1">
    <citation type="journal article" date="2020" name="Int. J. Syst. Evol. Microbiol.">
        <title>Paraburkholderia madseniana sp. nov., a phenolic acid-degrading bacterium isolated from acidic forest soil.</title>
        <authorList>
            <person name="Wilhelm R.C."/>
            <person name="Murphy S.J.L."/>
            <person name="Feriancek N.M."/>
            <person name="Karasz D.C."/>
            <person name="DeRito C.M."/>
            <person name="Newman J.D."/>
            <person name="Buckley D.H."/>
        </authorList>
    </citation>
    <scope>NUCLEOTIDE SEQUENCE [LARGE SCALE GENOMIC DNA]</scope>
    <source>
        <strain evidence="1 2">RP11</strain>
    </source>
</reference>
<evidence type="ECO:0000313" key="2">
    <source>
        <dbReference type="Proteomes" id="UP000463700"/>
    </source>
</evidence>
<dbReference type="EMBL" id="VOSW01000019">
    <property type="protein sequence ID" value="KAE8759716.1"/>
    <property type="molecule type" value="Genomic_DNA"/>
</dbReference>
<protein>
    <submittedName>
        <fullName evidence="1">Uncharacterized protein</fullName>
    </submittedName>
</protein>
<accession>A0A6N6WGQ8</accession>
<evidence type="ECO:0000313" key="1">
    <source>
        <dbReference type="EMBL" id="KAE8759716.1"/>
    </source>
</evidence>
<name>A0A6N6WGQ8_9BURK</name>
<organism evidence="1 2">
    <name type="scientific">Paraburkholderia madseniana</name>
    <dbReference type="NCBI Taxonomy" id="2599607"/>
    <lineage>
        <taxon>Bacteria</taxon>
        <taxon>Pseudomonadati</taxon>
        <taxon>Pseudomonadota</taxon>
        <taxon>Betaproteobacteria</taxon>
        <taxon>Burkholderiales</taxon>
        <taxon>Burkholderiaceae</taxon>
        <taxon>Paraburkholderia</taxon>
    </lineage>
</organism>